<dbReference type="InterPro" id="IPR009057">
    <property type="entry name" value="Homeodomain-like_sf"/>
</dbReference>
<dbReference type="STRING" id="1616.IV73_GL000245"/>
<reference evidence="1 2" key="1">
    <citation type="journal article" date="2015" name="Genome Announc.">
        <title>Expanding the biotechnology potential of lactobacilli through comparative genomics of 213 strains and associated genera.</title>
        <authorList>
            <person name="Sun Z."/>
            <person name="Harris H.M."/>
            <person name="McCann A."/>
            <person name="Guo C."/>
            <person name="Argimon S."/>
            <person name="Zhang W."/>
            <person name="Yang X."/>
            <person name="Jeffery I.B."/>
            <person name="Cooney J.C."/>
            <person name="Kagawa T.F."/>
            <person name="Liu W."/>
            <person name="Song Y."/>
            <person name="Salvetti E."/>
            <person name="Wrobel A."/>
            <person name="Rasinkangas P."/>
            <person name="Parkhill J."/>
            <person name="Rea M.C."/>
            <person name="O'Sullivan O."/>
            <person name="Ritari J."/>
            <person name="Douillard F.P."/>
            <person name="Paul Ross R."/>
            <person name="Yang R."/>
            <person name="Briner A.E."/>
            <person name="Felis G.E."/>
            <person name="de Vos W.M."/>
            <person name="Barrangou R."/>
            <person name="Klaenhammer T.R."/>
            <person name="Caufield P.W."/>
            <person name="Cui Y."/>
            <person name="Zhang H."/>
            <person name="O'Toole P.W."/>
        </authorList>
    </citation>
    <scope>NUCLEOTIDE SEQUENCE [LARGE SCALE GENOMIC DNA]</scope>
    <source>
        <strain evidence="1 2">DSM 20593</strain>
    </source>
</reference>
<evidence type="ECO:0008006" key="3">
    <source>
        <dbReference type="Google" id="ProtNLM"/>
    </source>
</evidence>
<evidence type="ECO:0000313" key="2">
    <source>
        <dbReference type="Proteomes" id="UP000051655"/>
    </source>
</evidence>
<protein>
    <recommendedName>
        <fullName evidence="3">HTH tetR-type domain-containing protein</fullName>
    </recommendedName>
</protein>
<dbReference type="AlphaFoldDB" id="A0A0R2JED8"/>
<dbReference type="Proteomes" id="UP000051655">
    <property type="component" value="Unassembled WGS sequence"/>
</dbReference>
<name>A0A0R2JED8_9LACO</name>
<organism evidence="1 2">
    <name type="scientific">Weissella kandleri</name>
    <dbReference type="NCBI Taxonomy" id="1616"/>
    <lineage>
        <taxon>Bacteria</taxon>
        <taxon>Bacillati</taxon>
        <taxon>Bacillota</taxon>
        <taxon>Bacilli</taxon>
        <taxon>Lactobacillales</taxon>
        <taxon>Lactobacillaceae</taxon>
        <taxon>Weissella</taxon>
    </lineage>
</organism>
<proteinExistence type="predicted"/>
<sequence>MSIYVSIDTVSILDITKKVKKMVTKALYNLSLDKRNTIRDSLVHEFSTYSLNNAHITRITKYANVSRSSFYTYFEDIYDAYCWILEDYLVEFQNMDELNQISATLVFLENLTDSVDYSFWRLYYTINKSLLYSHYKSADVTSKAISHFKNPSMENLSEWAFRITLHALIQEYFLYPKKKDEIIINIKKLPSIINKH</sequence>
<accession>A0A0R2JED8</accession>
<dbReference type="EMBL" id="JQBP01000001">
    <property type="protein sequence ID" value="KRN75747.1"/>
    <property type="molecule type" value="Genomic_DNA"/>
</dbReference>
<dbReference type="SUPFAM" id="SSF46689">
    <property type="entry name" value="Homeodomain-like"/>
    <property type="match status" value="1"/>
</dbReference>
<gene>
    <name evidence="1" type="ORF">IV73_GL000245</name>
</gene>
<dbReference type="Gene3D" id="1.10.357.10">
    <property type="entry name" value="Tetracycline Repressor, domain 2"/>
    <property type="match status" value="1"/>
</dbReference>
<comment type="caution">
    <text evidence="1">The sequence shown here is derived from an EMBL/GenBank/DDBJ whole genome shotgun (WGS) entry which is preliminary data.</text>
</comment>
<evidence type="ECO:0000313" key="1">
    <source>
        <dbReference type="EMBL" id="KRN75747.1"/>
    </source>
</evidence>
<dbReference type="PATRIC" id="fig|1616.3.peg.249"/>
<keyword evidence="2" id="KW-1185">Reference proteome</keyword>